<keyword evidence="2" id="KW-0812">Transmembrane</keyword>
<evidence type="ECO:0000313" key="3">
    <source>
        <dbReference type="EMBL" id="CAG9112539.1"/>
    </source>
</evidence>
<proteinExistence type="predicted"/>
<organism evidence="3 4">
    <name type="scientific">Plutella xylostella</name>
    <name type="common">Diamondback moth</name>
    <name type="synonym">Plutella maculipennis</name>
    <dbReference type="NCBI Taxonomy" id="51655"/>
    <lineage>
        <taxon>Eukaryota</taxon>
        <taxon>Metazoa</taxon>
        <taxon>Ecdysozoa</taxon>
        <taxon>Arthropoda</taxon>
        <taxon>Hexapoda</taxon>
        <taxon>Insecta</taxon>
        <taxon>Pterygota</taxon>
        <taxon>Neoptera</taxon>
        <taxon>Endopterygota</taxon>
        <taxon>Lepidoptera</taxon>
        <taxon>Glossata</taxon>
        <taxon>Ditrysia</taxon>
        <taxon>Yponomeutoidea</taxon>
        <taxon>Plutellidae</taxon>
        <taxon>Plutella</taxon>
    </lineage>
</organism>
<dbReference type="Proteomes" id="UP000653454">
    <property type="component" value="Unassembled WGS sequence"/>
</dbReference>
<reference evidence="3" key="1">
    <citation type="submission" date="2020-11" db="EMBL/GenBank/DDBJ databases">
        <authorList>
            <person name="Whiteford S."/>
        </authorList>
    </citation>
    <scope>NUCLEOTIDE SEQUENCE</scope>
</reference>
<feature type="region of interest" description="Disordered" evidence="1">
    <location>
        <begin position="1"/>
        <end position="28"/>
    </location>
</feature>
<comment type="caution">
    <text evidence="3">The sequence shown here is derived from an EMBL/GenBank/DDBJ whole genome shotgun (WGS) entry which is preliminary data.</text>
</comment>
<keyword evidence="2" id="KW-1133">Transmembrane helix</keyword>
<name>A0A8S4EBD0_PLUXY</name>
<keyword evidence="4" id="KW-1185">Reference proteome</keyword>
<evidence type="ECO:0000313" key="4">
    <source>
        <dbReference type="Proteomes" id="UP000653454"/>
    </source>
</evidence>
<feature type="transmembrane region" description="Helical" evidence="2">
    <location>
        <begin position="108"/>
        <end position="128"/>
    </location>
</feature>
<sequence length="170" mass="18651">MQVPPESTKESPTQTNPPNVKTKVPSSNFERRYFARSLQGVNMAEAGVRGAAAGRRAKVTRPAPSPPPAPSLVMPRIIILADNDNCSSDFFFLSFLQFRKVHSKTPKIPFIMMSKVFLLFAVIALLALTQTAEACYSYGSECNLITGGCCDGMKCVWAMFTKAICLDKSY</sequence>
<evidence type="ECO:0000256" key="2">
    <source>
        <dbReference type="SAM" id="Phobius"/>
    </source>
</evidence>
<keyword evidence="2" id="KW-0472">Membrane</keyword>
<protein>
    <submittedName>
        <fullName evidence="3">(diamondback moth) hypothetical protein</fullName>
    </submittedName>
</protein>
<feature type="compositionally biased region" description="Polar residues" evidence="1">
    <location>
        <begin position="10"/>
        <end position="28"/>
    </location>
</feature>
<accession>A0A8S4EBD0</accession>
<dbReference type="EMBL" id="CAJHNJ030000014">
    <property type="protein sequence ID" value="CAG9112539.1"/>
    <property type="molecule type" value="Genomic_DNA"/>
</dbReference>
<gene>
    <name evidence="3" type="ORF">PLXY2_LOCUS4916</name>
</gene>
<evidence type="ECO:0000256" key="1">
    <source>
        <dbReference type="SAM" id="MobiDB-lite"/>
    </source>
</evidence>
<dbReference type="AlphaFoldDB" id="A0A8S4EBD0"/>